<dbReference type="PRINTS" id="PR00171">
    <property type="entry name" value="SUGRTRNSPORT"/>
</dbReference>
<dbReference type="HOGENOM" id="CLU_001265_30_11_1"/>
<keyword evidence="5" id="KW-0813">Transport</keyword>
<accession>H3A0N7</accession>
<dbReference type="GO" id="GO:0046323">
    <property type="term" value="P:D-glucose import"/>
    <property type="evidence" value="ECO:0007669"/>
    <property type="project" value="TreeGrafter"/>
</dbReference>
<dbReference type="Pfam" id="PF00083">
    <property type="entry name" value="Sugar_tr"/>
    <property type="match status" value="1"/>
</dbReference>
<organism evidence="8 9">
    <name type="scientific">Latimeria chalumnae</name>
    <name type="common">Coelacanth</name>
    <dbReference type="NCBI Taxonomy" id="7897"/>
    <lineage>
        <taxon>Eukaryota</taxon>
        <taxon>Metazoa</taxon>
        <taxon>Chordata</taxon>
        <taxon>Craniata</taxon>
        <taxon>Vertebrata</taxon>
        <taxon>Euteleostomi</taxon>
        <taxon>Coelacanthiformes</taxon>
        <taxon>Coelacanthidae</taxon>
        <taxon>Latimeria</taxon>
    </lineage>
</organism>
<dbReference type="AlphaFoldDB" id="H3A0N7"/>
<dbReference type="GO" id="GO:0042383">
    <property type="term" value="C:sarcolemma"/>
    <property type="evidence" value="ECO:0007669"/>
    <property type="project" value="UniProtKB-SubCell"/>
</dbReference>
<dbReference type="EMBL" id="AFYH01224537">
    <property type="status" value="NOT_ANNOTATED_CDS"/>
    <property type="molecule type" value="Genomic_DNA"/>
</dbReference>
<reference evidence="9" key="1">
    <citation type="submission" date="2011-08" db="EMBL/GenBank/DDBJ databases">
        <title>The draft genome of Latimeria chalumnae.</title>
        <authorList>
            <person name="Di Palma F."/>
            <person name="Alfoldi J."/>
            <person name="Johnson J."/>
            <person name="Berlin A."/>
            <person name="Gnerre S."/>
            <person name="Jaffe D."/>
            <person name="MacCallum I."/>
            <person name="Young S."/>
            <person name="Walker B.J."/>
            <person name="Lander E."/>
            <person name="Lindblad-Toh K."/>
        </authorList>
    </citation>
    <scope>NUCLEOTIDE SEQUENCE [LARGE SCALE GENOMIC DNA]</scope>
    <source>
        <strain evidence="9">Wild caught</strain>
    </source>
</reference>
<feature type="transmembrane region" description="Helical" evidence="6">
    <location>
        <begin position="102"/>
        <end position="121"/>
    </location>
</feature>
<keyword evidence="2 6" id="KW-0812">Transmembrane</keyword>
<evidence type="ECO:0000256" key="4">
    <source>
        <dbReference type="ARBA" id="ARBA00023136"/>
    </source>
</evidence>
<dbReference type="InterPro" id="IPR036259">
    <property type="entry name" value="MFS_trans_sf"/>
</dbReference>
<feature type="transmembrane region" description="Helical" evidence="6">
    <location>
        <begin position="277"/>
        <end position="303"/>
    </location>
</feature>
<proteinExistence type="inferred from homology"/>
<dbReference type="FunCoup" id="H3A0N7">
    <property type="interactions" value="308"/>
</dbReference>
<sequence length="499" mass="55938">MFACLIFVLQFCHRMLILMMFVLGIGGSFQNGFHTSVINSPSLYIQSFINDTWMERYGKPVEAKTVKLIWSIIVSIFSAGGVVGVLSTRYLAVKYGRKKCMLYNNIITIVASVMMGLSYSAKSFELILAGRFIYGISAGIGQNMHCLYLTESAPKKLRGIVNLTVVTFGSIGKCWGQVLGLREHLGQENLWPLLLAFNGLPALIQLVTLPFFPEAPRYLLIDKGERNMCERALETLWGKKDLTVEIEDMLAEQATINGEKPKRLLDLFKDKSVRWQVITTIMACTFLQFSGLHLIYSYSFYIFGTAGVPIEQSRYVTVGISITEILTSVACGLCIERIGRRLLLCNGYSFMALIMTLLTVTLTLQDWFFWMPYCSVFLIFVYVISFGMGPAGTTGSLLAELFLQSYRPAAYVLIGIIKCSGLFLIGLVFPFIIDGLGSFSFLIFLGNSLCAAVFVFLFVPETKGKTILEISEDFKKIKLNRKNTKRSHKDDSTFVVTKF</sequence>
<dbReference type="PROSITE" id="PS50850">
    <property type="entry name" value="MFS"/>
    <property type="match status" value="1"/>
</dbReference>
<dbReference type="InterPro" id="IPR005829">
    <property type="entry name" value="Sugar_transporter_CS"/>
</dbReference>
<evidence type="ECO:0000256" key="2">
    <source>
        <dbReference type="ARBA" id="ARBA00022692"/>
    </source>
</evidence>
<dbReference type="GO" id="GO:0055056">
    <property type="term" value="F:D-glucose transmembrane transporter activity"/>
    <property type="evidence" value="ECO:0007669"/>
    <property type="project" value="TreeGrafter"/>
</dbReference>
<feature type="domain" description="Major facilitator superfamily (MFS) profile" evidence="7">
    <location>
        <begin position="20"/>
        <end position="463"/>
    </location>
</feature>
<dbReference type="OMA" id="GVQFCGI"/>
<keyword evidence="4 6" id="KW-0472">Membrane</keyword>
<reference evidence="8" key="2">
    <citation type="submission" date="2025-08" db="UniProtKB">
        <authorList>
            <consortium name="Ensembl"/>
        </authorList>
    </citation>
    <scope>IDENTIFICATION</scope>
</reference>
<dbReference type="GO" id="GO:0005353">
    <property type="term" value="F:fructose transmembrane transporter activity"/>
    <property type="evidence" value="ECO:0007669"/>
    <property type="project" value="UniProtKB-ARBA"/>
</dbReference>
<keyword evidence="9" id="KW-1185">Reference proteome</keyword>
<dbReference type="GeneTree" id="ENSGT00940000161061"/>
<dbReference type="InterPro" id="IPR020846">
    <property type="entry name" value="MFS_dom"/>
</dbReference>
<evidence type="ECO:0000256" key="5">
    <source>
        <dbReference type="RuleBase" id="RU003346"/>
    </source>
</evidence>
<name>H3A0N7_LATCH</name>
<comment type="subcellular location">
    <subcellularLocation>
        <location evidence="1">Membrane</location>
        <topology evidence="1">Multi-pass membrane protein</topology>
    </subcellularLocation>
</comment>
<dbReference type="eggNOG" id="KOG0569">
    <property type="taxonomic scope" value="Eukaryota"/>
</dbReference>
<dbReference type="InterPro" id="IPR005828">
    <property type="entry name" value="MFS_sugar_transport-like"/>
</dbReference>
<dbReference type="STRING" id="7897.ENSLACP00000003208"/>
<dbReference type="GO" id="GO:1990539">
    <property type="term" value="P:fructose import across plasma membrane"/>
    <property type="evidence" value="ECO:0007669"/>
    <property type="project" value="UniProtKB-ARBA"/>
</dbReference>
<evidence type="ECO:0000313" key="8">
    <source>
        <dbReference type="Ensembl" id="ENSLACP00000003208.1"/>
    </source>
</evidence>
<dbReference type="PANTHER" id="PTHR23503">
    <property type="entry name" value="SOLUTE CARRIER FAMILY 2"/>
    <property type="match status" value="1"/>
</dbReference>
<dbReference type="InParanoid" id="H3A0N7"/>
<dbReference type="NCBIfam" id="TIGR00879">
    <property type="entry name" value="SP"/>
    <property type="match status" value="1"/>
</dbReference>
<feature type="transmembrane region" description="Helical" evidence="6">
    <location>
        <begin position="410"/>
        <end position="433"/>
    </location>
</feature>
<dbReference type="PANTHER" id="PTHR23503:SF130">
    <property type="entry name" value="SOLUTE CARRIER FAMILY 2 (FACILITATED GLUCOSE TRANSPORTER), MEMBER 9-LIKE 1"/>
    <property type="match status" value="1"/>
</dbReference>
<feature type="transmembrane region" description="Helical" evidence="6">
    <location>
        <begin position="370"/>
        <end position="389"/>
    </location>
</feature>
<dbReference type="Proteomes" id="UP000008672">
    <property type="component" value="Unassembled WGS sequence"/>
</dbReference>
<evidence type="ECO:0000256" key="6">
    <source>
        <dbReference type="SAM" id="Phobius"/>
    </source>
</evidence>
<dbReference type="EMBL" id="AFYH01224536">
    <property type="status" value="NOT_ANNOTATED_CDS"/>
    <property type="molecule type" value="Genomic_DNA"/>
</dbReference>
<dbReference type="Gene3D" id="1.20.1250.20">
    <property type="entry name" value="MFS general substrate transporter like domains"/>
    <property type="match status" value="1"/>
</dbReference>
<feature type="transmembrane region" description="Helical" evidence="6">
    <location>
        <begin position="315"/>
        <end position="335"/>
    </location>
</feature>
<feature type="transmembrane region" description="Helical" evidence="6">
    <location>
        <begin position="68"/>
        <end position="90"/>
    </location>
</feature>
<feature type="transmembrane region" description="Helical" evidence="6">
    <location>
        <begin position="439"/>
        <end position="459"/>
    </location>
</feature>
<evidence type="ECO:0000259" key="7">
    <source>
        <dbReference type="PROSITE" id="PS50850"/>
    </source>
</evidence>
<keyword evidence="3 6" id="KW-1133">Transmembrane helix</keyword>
<dbReference type="Ensembl" id="ENSLACT00000003238.1">
    <property type="protein sequence ID" value="ENSLACP00000003208.1"/>
    <property type="gene ID" value="ENSLACG00000002866.1"/>
</dbReference>
<dbReference type="EMBL" id="AFYH01224534">
    <property type="status" value="NOT_ANNOTATED_CDS"/>
    <property type="molecule type" value="Genomic_DNA"/>
</dbReference>
<dbReference type="InterPro" id="IPR045263">
    <property type="entry name" value="GLUT"/>
</dbReference>
<reference evidence="8" key="3">
    <citation type="submission" date="2025-09" db="UniProtKB">
        <authorList>
            <consortium name="Ensembl"/>
        </authorList>
    </citation>
    <scope>IDENTIFICATION</scope>
</reference>
<comment type="similarity">
    <text evidence="5">Belongs to the major facilitator superfamily. Sugar transporter (TC 2.A.1.1) family.</text>
</comment>
<dbReference type="InterPro" id="IPR003663">
    <property type="entry name" value="Sugar/inositol_transpt"/>
</dbReference>
<dbReference type="SUPFAM" id="SSF103473">
    <property type="entry name" value="MFS general substrate transporter"/>
    <property type="match status" value="1"/>
</dbReference>
<feature type="transmembrane region" description="Helical" evidence="6">
    <location>
        <begin position="127"/>
        <end position="148"/>
    </location>
</feature>
<dbReference type="PROSITE" id="PS00217">
    <property type="entry name" value="SUGAR_TRANSPORT_2"/>
    <property type="match status" value="1"/>
</dbReference>
<dbReference type="EMBL" id="AFYH01224535">
    <property type="status" value="NOT_ANNOTATED_CDS"/>
    <property type="molecule type" value="Genomic_DNA"/>
</dbReference>
<evidence type="ECO:0000256" key="3">
    <source>
        <dbReference type="ARBA" id="ARBA00022989"/>
    </source>
</evidence>
<evidence type="ECO:0000256" key="1">
    <source>
        <dbReference type="ARBA" id="ARBA00004141"/>
    </source>
</evidence>
<feature type="transmembrane region" description="Helical" evidence="6">
    <location>
        <begin position="342"/>
        <end position="364"/>
    </location>
</feature>
<gene>
    <name evidence="8" type="primary">SLC2A9L1</name>
</gene>
<dbReference type="GO" id="GO:0070837">
    <property type="term" value="P:dehydroascorbic acid transport"/>
    <property type="evidence" value="ECO:0007669"/>
    <property type="project" value="TreeGrafter"/>
</dbReference>
<protein>
    <recommendedName>
        <fullName evidence="7">Major facilitator superfamily (MFS) profile domain-containing protein</fullName>
    </recommendedName>
</protein>
<evidence type="ECO:0000313" key="9">
    <source>
        <dbReference type="Proteomes" id="UP000008672"/>
    </source>
</evidence>